<feature type="transmembrane region" description="Helical" evidence="6">
    <location>
        <begin position="749"/>
        <end position="769"/>
    </location>
</feature>
<keyword evidence="4 6" id="KW-1133">Transmembrane helix</keyword>
<feature type="transmembrane region" description="Helical" evidence="6">
    <location>
        <begin position="37"/>
        <end position="56"/>
    </location>
</feature>
<protein>
    <submittedName>
        <fullName evidence="8">ABC transporter permease</fullName>
    </submittedName>
</protein>
<feature type="transmembrane region" description="Helical" evidence="6">
    <location>
        <begin position="341"/>
        <end position="362"/>
    </location>
</feature>
<keyword evidence="2" id="KW-1003">Cell membrane</keyword>
<evidence type="ECO:0000313" key="9">
    <source>
        <dbReference type="Proteomes" id="UP001582793"/>
    </source>
</evidence>
<dbReference type="RefSeq" id="WP_375733875.1">
    <property type="nucleotide sequence ID" value="NZ_JBCGDC010000020.1"/>
</dbReference>
<accession>A0ABV5CMU7</accession>
<feature type="transmembrane region" description="Helical" evidence="6">
    <location>
        <begin position="422"/>
        <end position="442"/>
    </location>
</feature>
<dbReference type="Proteomes" id="UP001582793">
    <property type="component" value="Unassembled WGS sequence"/>
</dbReference>
<dbReference type="InterPro" id="IPR003838">
    <property type="entry name" value="ABC3_permease_C"/>
</dbReference>
<dbReference type="PANTHER" id="PTHR30287:SF2">
    <property type="entry name" value="BLL1001 PROTEIN"/>
    <property type="match status" value="1"/>
</dbReference>
<evidence type="ECO:0000256" key="2">
    <source>
        <dbReference type="ARBA" id="ARBA00022475"/>
    </source>
</evidence>
<evidence type="ECO:0000256" key="4">
    <source>
        <dbReference type="ARBA" id="ARBA00022989"/>
    </source>
</evidence>
<comment type="caution">
    <text evidence="8">The sequence shown here is derived from an EMBL/GenBank/DDBJ whole genome shotgun (WGS) entry which is preliminary data.</text>
</comment>
<evidence type="ECO:0000313" key="8">
    <source>
        <dbReference type="EMBL" id="MFB6393328.1"/>
    </source>
</evidence>
<feature type="transmembrane region" description="Helical" evidence="6">
    <location>
        <begin position="201"/>
        <end position="225"/>
    </location>
</feature>
<evidence type="ECO:0000256" key="3">
    <source>
        <dbReference type="ARBA" id="ARBA00022692"/>
    </source>
</evidence>
<feature type="transmembrane region" description="Helical" evidence="6">
    <location>
        <begin position="374"/>
        <end position="393"/>
    </location>
</feature>
<dbReference type="Pfam" id="PF02687">
    <property type="entry name" value="FtsX"/>
    <property type="match status" value="2"/>
</dbReference>
<feature type="transmembrane region" description="Helical" evidence="6">
    <location>
        <begin position="298"/>
        <end position="320"/>
    </location>
</feature>
<evidence type="ECO:0000256" key="1">
    <source>
        <dbReference type="ARBA" id="ARBA00004651"/>
    </source>
</evidence>
<sequence>MTERSRRRVGVGRWITDLVLGCRLAVSGGREGWTRTVLTAVGVGLGVALLLVSAAIPNMLDARSERTSARSDLRFTQQELPAGDDTLLIVDVGTRYRGEHVYGRMLQPEGPDAPRPPGVTELPGPGEMVVSPSLEKLLTGPDGALLRERLDARIVGTIGDEGLGGALEHAFYLGSDSLDPDHARRIDGFGTPDDSEGLDPVLLMLTVVILAVLLLPVAVFIGAAVRSGSDRRDRRLAALRLVGADGAMTRRIAAGEAAFASVLGLGVGAVCFFAGRQLVELVTVADVTLFAGDIRPTLPLALLIVLAVPAAAVAVTVFALRRVVIEPLGVVRHAAGTRRRLWWRLVPPVLGLALLTPLIGTIDAESGGGNETQIAAGAVLLLIGVAVLLPWLVEAVVGRLSGGAVPWQLATRRLQLSSGTSARVVSGIAVASAGAIALQMLFAGVSADYVEETGQDPERAQFQVWGWSLGGHSETESALRRLRETTGIRDVSGFSTVYAASVAEPAPGGLPAGVHLVVGDCAMLAEFARLESCAAGDVFMSEAAQPVPDAPAPKPGERVVMSGGTATEWTIPAGTRMVAAHPDSPLQDAARLYVTPEALPPDVLRHGRVEFYVNLDPAEPDAVEHLRTTAVKASPYLSVIERVALRENDRFADIRLGLFVGAVLTLLLIGASMLVTTLEQLRERQRLLAVLVAFGTRRSTLTWSVLLQTAVPVVLGLALAIGVGLGLGAVLMSMVDLSVRIDWTSIGQITGVAAGVVLLVTVLSLPVLWRLMRPDGLRTE</sequence>
<name>A0ABV5CMU7_9ACTN</name>
<dbReference type="PANTHER" id="PTHR30287">
    <property type="entry name" value="MEMBRANE COMPONENT OF PREDICTED ABC SUPERFAMILY METABOLITE UPTAKE TRANSPORTER"/>
    <property type="match status" value="1"/>
</dbReference>
<evidence type="ECO:0000256" key="6">
    <source>
        <dbReference type="SAM" id="Phobius"/>
    </source>
</evidence>
<feature type="transmembrane region" description="Helical" evidence="6">
    <location>
        <begin position="656"/>
        <end position="675"/>
    </location>
</feature>
<keyword evidence="9" id="KW-1185">Reference proteome</keyword>
<gene>
    <name evidence="8" type="ORF">AAFH96_09435</name>
</gene>
<dbReference type="InterPro" id="IPR038766">
    <property type="entry name" value="Membrane_comp_ABC_pdt"/>
</dbReference>
<comment type="subcellular location">
    <subcellularLocation>
        <location evidence="1">Cell membrane</location>
        <topology evidence="1">Multi-pass membrane protein</topology>
    </subcellularLocation>
</comment>
<keyword evidence="5 6" id="KW-0472">Membrane</keyword>
<keyword evidence="3 6" id="KW-0812">Transmembrane</keyword>
<feature type="domain" description="ABC3 transporter permease C-terminal" evidence="7">
    <location>
        <begin position="208"/>
        <end position="322"/>
    </location>
</feature>
<proteinExistence type="predicted"/>
<evidence type="ECO:0000256" key="5">
    <source>
        <dbReference type="ARBA" id="ARBA00023136"/>
    </source>
</evidence>
<organism evidence="8 9">
    <name type="scientific">Polymorphospora lycopeni</name>
    <dbReference type="NCBI Taxonomy" id="3140240"/>
    <lineage>
        <taxon>Bacteria</taxon>
        <taxon>Bacillati</taxon>
        <taxon>Actinomycetota</taxon>
        <taxon>Actinomycetes</taxon>
        <taxon>Micromonosporales</taxon>
        <taxon>Micromonosporaceae</taxon>
        <taxon>Polymorphospora</taxon>
    </lineage>
</organism>
<feature type="domain" description="ABC3 transporter permease C-terminal" evidence="7">
    <location>
        <begin position="660"/>
        <end position="765"/>
    </location>
</feature>
<feature type="transmembrane region" description="Helical" evidence="6">
    <location>
        <begin position="257"/>
        <end position="278"/>
    </location>
</feature>
<dbReference type="EMBL" id="JBCGDC010000020">
    <property type="protein sequence ID" value="MFB6393328.1"/>
    <property type="molecule type" value="Genomic_DNA"/>
</dbReference>
<evidence type="ECO:0000259" key="7">
    <source>
        <dbReference type="Pfam" id="PF02687"/>
    </source>
</evidence>
<reference evidence="8 9" key="1">
    <citation type="submission" date="2024-04" db="EMBL/GenBank/DDBJ databases">
        <title>Polymorphospora sp. isolated from Baiyangdian Lake in Xiong'an New Area.</title>
        <authorList>
            <person name="Zhang X."/>
            <person name="Liu J."/>
        </authorList>
    </citation>
    <scope>NUCLEOTIDE SEQUENCE [LARGE SCALE GENOMIC DNA]</scope>
    <source>
        <strain evidence="8 9">2-325</strain>
    </source>
</reference>
<feature type="transmembrane region" description="Helical" evidence="6">
    <location>
        <begin position="713"/>
        <end position="737"/>
    </location>
</feature>